<dbReference type="Pfam" id="PF15996">
    <property type="entry name" value="PNISR"/>
    <property type="match status" value="1"/>
</dbReference>
<name>A0A8S3FAM9_9BILA</name>
<organism evidence="2 3">
    <name type="scientific">Rotaria magnacalcarata</name>
    <dbReference type="NCBI Taxonomy" id="392030"/>
    <lineage>
        <taxon>Eukaryota</taxon>
        <taxon>Metazoa</taxon>
        <taxon>Spiralia</taxon>
        <taxon>Gnathifera</taxon>
        <taxon>Rotifera</taxon>
        <taxon>Eurotatoria</taxon>
        <taxon>Bdelloidea</taxon>
        <taxon>Philodinida</taxon>
        <taxon>Philodinidae</taxon>
        <taxon>Rotaria</taxon>
    </lineage>
</organism>
<sequence length="148" mass="16282">SKISKDDDKPTEQQQQLNVSAISRRTHSPPPSTNATTTTTFLEDDQIDKEAQLMNKLRRTLTELLLEVTNEEFAAIAKEVYLSCKAESSTPVIRKASGLSSLIQSFSGSDSDDEEAQGQSIVDTTVKNKSPIRAPVKQQNGNLVFLDQ</sequence>
<feature type="compositionally biased region" description="Polar residues" evidence="1">
    <location>
        <begin position="12"/>
        <end position="23"/>
    </location>
</feature>
<feature type="region of interest" description="Disordered" evidence="1">
    <location>
        <begin position="1"/>
        <end position="43"/>
    </location>
</feature>
<proteinExistence type="predicted"/>
<evidence type="ECO:0000313" key="3">
    <source>
        <dbReference type="Proteomes" id="UP000681967"/>
    </source>
</evidence>
<dbReference type="PANTHER" id="PTHR31518">
    <property type="entry name" value="ARGININE/SERINE-RICH PROTEIN PNISR"/>
    <property type="match status" value="1"/>
</dbReference>
<dbReference type="Proteomes" id="UP000681967">
    <property type="component" value="Unassembled WGS sequence"/>
</dbReference>
<dbReference type="EMBL" id="CAJOBH010240833">
    <property type="protein sequence ID" value="CAF5108599.1"/>
    <property type="molecule type" value="Genomic_DNA"/>
</dbReference>
<protein>
    <submittedName>
        <fullName evidence="2">Uncharacterized protein</fullName>
    </submittedName>
</protein>
<comment type="caution">
    <text evidence="2">The sequence shown here is derived from an EMBL/GenBank/DDBJ whole genome shotgun (WGS) entry which is preliminary data.</text>
</comment>
<feature type="region of interest" description="Disordered" evidence="1">
    <location>
        <begin position="105"/>
        <end position="127"/>
    </location>
</feature>
<feature type="compositionally biased region" description="Polar residues" evidence="1">
    <location>
        <begin position="117"/>
        <end position="127"/>
    </location>
</feature>
<reference evidence="2" key="1">
    <citation type="submission" date="2021-02" db="EMBL/GenBank/DDBJ databases">
        <authorList>
            <person name="Nowell W R."/>
        </authorList>
    </citation>
    <scope>NUCLEOTIDE SEQUENCE</scope>
</reference>
<feature type="non-terminal residue" evidence="2">
    <location>
        <position position="1"/>
    </location>
</feature>
<dbReference type="AlphaFoldDB" id="A0A8S3FAM9"/>
<evidence type="ECO:0000313" key="2">
    <source>
        <dbReference type="EMBL" id="CAF5108599.1"/>
    </source>
</evidence>
<accession>A0A8S3FAM9</accession>
<evidence type="ECO:0000256" key="1">
    <source>
        <dbReference type="SAM" id="MobiDB-lite"/>
    </source>
</evidence>
<gene>
    <name evidence="2" type="ORF">BYL167_LOCUS65356</name>
</gene>
<feature type="compositionally biased region" description="Basic and acidic residues" evidence="1">
    <location>
        <begin position="1"/>
        <end position="11"/>
    </location>
</feature>
<dbReference type="InterPro" id="IPR031937">
    <property type="entry name" value="PNISR"/>
</dbReference>